<evidence type="ECO:0000256" key="5">
    <source>
        <dbReference type="ARBA" id="ARBA00022801"/>
    </source>
</evidence>
<feature type="region of interest" description="Disordered" evidence="7">
    <location>
        <begin position="494"/>
        <end position="518"/>
    </location>
</feature>
<dbReference type="SMART" id="SM00812">
    <property type="entry name" value="Alpha_L_fucos"/>
    <property type="match status" value="1"/>
</dbReference>
<keyword evidence="11" id="KW-1185">Reference proteome</keyword>
<dbReference type="SUPFAM" id="SSF51445">
    <property type="entry name" value="(Trans)glycosidases"/>
    <property type="match status" value="1"/>
</dbReference>
<dbReference type="PRINTS" id="PR00741">
    <property type="entry name" value="GLHYDRLASE29"/>
</dbReference>
<reference evidence="10 11" key="1">
    <citation type="submission" date="2021-03" db="EMBL/GenBank/DDBJ databases">
        <authorList>
            <person name="Peeters C."/>
        </authorList>
    </citation>
    <scope>NUCLEOTIDE SEQUENCE [LARGE SCALE GENOMIC DNA]</scope>
    <source>
        <strain evidence="10 11">LMG 26411</strain>
    </source>
</reference>
<comment type="caution">
    <text evidence="10">The sequence shown here is derived from an EMBL/GenBank/DDBJ whole genome shotgun (WGS) entry which is preliminary data.</text>
</comment>
<feature type="chain" id="PRO_5045121991" description="alpha-L-fucosidase" evidence="8">
    <location>
        <begin position="22"/>
        <end position="621"/>
    </location>
</feature>
<dbReference type="Pfam" id="PF00754">
    <property type="entry name" value="F5_F8_type_C"/>
    <property type="match status" value="1"/>
</dbReference>
<name>A0ABM8TNE1_9BURK</name>
<protein>
    <recommendedName>
        <fullName evidence="3">alpha-L-fucosidase</fullName>
        <ecNumber evidence="3">3.2.1.51</ecNumber>
    </recommendedName>
</protein>
<feature type="region of interest" description="Disordered" evidence="7">
    <location>
        <begin position="301"/>
        <end position="330"/>
    </location>
</feature>
<proteinExistence type="inferred from homology"/>
<keyword evidence="5" id="KW-0378">Hydrolase</keyword>
<dbReference type="InterPro" id="IPR016286">
    <property type="entry name" value="FUC_metazoa-typ"/>
</dbReference>
<dbReference type="InterPro" id="IPR017853">
    <property type="entry name" value="GH"/>
</dbReference>
<evidence type="ECO:0000256" key="1">
    <source>
        <dbReference type="ARBA" id="ARBA00004071"/>
    </source>
</evidence>
<dbReference type="InterPro" id="IPR057739">
    <property type="entry name" value="Glyco_hydro_29_N"/>
</dbReference>
<accession>A0ABM8TNE1</accession>
<dbReference type="EC" id="3.2.1.51" evidence="3"/>
<evidence type="ECO:0000259" key="9">
    <source>
        <dbReference type="PROSITE" id="PS50022"/>
    </source>
</evidence>
<dbReference type="PANTHER" id="PTHR10030">
    <property type="entry name" value="ALPHA-L-FUCOSIDASE"/>
    <property type="match status" value="1"/>
</dbReference>
<feature type="region of interest" description="Disordered" evidence="7">
    <location>
        <begin position="26"/>
        <end position="56"/>
    </location>
</feature>
<evidence type="ECO:0000313" key="11">
    <source>
        <dbReference type="Proteomes" id="UP000672657"/>
    </source>
</evidence>
<keyword evidence="4 8" id="KW-0732">Signal</keyword>
<dbReference type="Proteomes" id="UP000672657">
    <property type="component" value="Unassembled WGS sequence"/>
</dbReference>
<keyword evidence="6" id="KW-0326">Glycosidase</keyword>
<feature type="compositionally biased region" description="Polar residues" evidence="7">
    <location>
        <begin position="317"/>
        <end position="327"/>
    </location>
</feature>
<evidence type="ECO:0000256" key="8">
    <source>
        <dbReference type="SAM" id="SignalP"/>
    </source>
</evidence>
<evidence type="ECO:0000256" key="2">
    <source>
        <dbReference type="ARBA" id="ARBA00007951"/>
    </source>
</evidence>
<feature type="compositionally biased region" description="Low complexity" evidence="7">
    <location>
        <begin position="38"/>
        <end position="54"/>
    </location>
</feature>
<evidence type="ECO:0000313" key="10">
    <source>
        <dbReference type="EMBL" id="CAG2156002.1"/>
    </source>
</evidence>
<evidence type="ECO:0000256" key="7">
    <source>
        <dbReference type="SAM" id="MobiDB-lite"/>
    </source>
</evidence>
<dbReference type="Pfam" id="PF01120">
    <property type="entry name" value="Alpha_L_fucos"/>
    <property type="match status" value="1"/>
</dbReference>
<dbReference type="PROSITE" id="PS50022">
    <property type="entry name" value="FA58C_3"/>
    <property type="match status" value="1"/>
</dbReference>
<sequence length="621" mass="67005">MRTHQRHWRVRALLFAGAALLTGCGGDSDSGTPPAPAVPVAAPTPVEPGGPVEAGPKRIATREDTLAWYKDARFGMFIHWGLYSPVGKGEWALSTLPEFNDGQQGGLDRYKANADRFAPSPDAIRRLVALARDTGMKYIVLVTRHHDGFSLWDTKADTYSAGFNATQRGAHVDVVREFAKECEQQGIRLVLYYSLLDWTHPDYPVASSPPQQPHLRVYENQQGNWDRYRTFMKTQLRELLTQYGEIAGIWFDGYWAQDDKSRWQLPDIYATIRQAQPATLIGNNHGIGLSKEAEDDDFTIGERGSAAGDASRAGETVDTSQTGSSPAGTWGYVEGGGIQPREWIFGQLIASASAGKNFVLNVGPRADGSWQDALSTEFGAVGAWLRRNAEAIYGTRVGVPGIDSTTRTGPDGKTDLYLFVRDASASRVSLPAALADVRSARTLVDGTPLGVRSDTASGTTEIDLSGATRAPREPLVLKLAATVHMPVNVSKGATTTATSSWTRDPGYGPEMATDGDPATRWASEASTATLTQVFAAPATIRLVQLAEYLDPTESDYRTGSYALEAQVNGQWQAVASGSGIGASHYVSLASPVTASALRIRVVSRDQRPPSLYTFLAFSTGN</sequence>
<dbReference type="InterPro" id="IPR000933">
    <property type="entry name" value="Glyco_hydro_29"/>
</dbReference>
<dbReference type="InterPro" id="IPR000421">
    <property type="entry name" value="FA58C"/>
</dbReference>
<dbReference type="RefSeq" id="WP_211956019.1">
    <property type="nucleotide sequence ID" value="NZ_CAJPVI010000035.1"/>
</dbReference>
<comment type="function">
    <text evidence="1">Alpha-L-fucosidase is responsible for hydrolyzing the alpha-1,6-linked fucose joined to the reducing-end N-acetylglucosamine of the carbohydrate moieties of glycoproteins.</text>
</comment>
<feature type="compositionally biased region" description="Low complexity" evidence="7">
    <location>
        <begin position="301"/>
        <end position="314"/>
    </location>
</feature>
<feature type="signal peptide" evidence="8">
    <location>
        <begin position="1"/>
        <end position="21"/>
    </location>
</feature>
<gene>
    <name evidence="10" type="ORF">LMG26411_05104</name>
</gene>
<dbReference type="InterPro" id="IPR008979">
    <property type="entry name" value="Galactose-bd-like_sf"/>
</dbReference>
<dbReference type="PROSITE" id="PS51257">
    <property type="entry name" value="PROKAR_LIPOPROTEIN"/>
    <property type="match status" value="1"/>
</dbReference>
<evidence type="ECO:0000256" key="4">
    <source>
        <dbReference type="ARBA" id="ARBA00022729"/>
    </source>
</evidence>
<comment type="similarity">
    <text evidence="2">Belongs to the glycosyl hydrolase 29 family.</text>
</comment>
<feature type="domain" description="F5/8 type C" evidence="9">
    <location>
        <begin position="482"/>
        <end position="619"/>
    </location>
</feature>
<dbReference type="Gene3D" id="2.60.120.260">
    <property type="entry name" value="Galactose-binding domain-like"/>
    <property type="match status" value="1"/>
</dbReference>
<evidence type="ECO:0000256" key="3">
    <source>
        <dbReference type="ARBA" id="ARBA00012662"/>
    </source>
</evidence>
<dbReference type="PANTHER" id="PTHR10030:SF37">
    <property type="entry name" value="ALPHA-L-FUCOSIDASE-RELATED"/>
    <property type="match status" value="1"/>
</dbReference>
<organism evidence="10 11">
    <name type="scientific">Cupriavidus numazuensis</name>
    <dbReference type="NCBI Taxonomy" id="221992"/>
    <lineage>
        <taxon>Bacteria</taxon>
        <taxon>Pseudomonadati</taxon>
        <taxon>Pseudomonadota</taxon>
        <taxon>Betaproteobacteria</taxon>
        <taxon>Burkholderiales</taxon>
        <taxon>Burkholderiaceae</taxon>
        <taxon>Cupriavidus</taxon>
    </lineage>
</organism>
<dbReference type="SUPFAM" id="SSF49785">
    <property type="entry name" value="Galactose-binding domain-like"/>
    <property type="match status" value="1"/>
</dbReference>
<dbReference type="EMBL" id="CAJPVI010000035">
    <property type="protein sequence ID" value="CAG2156002.1"/>
    <property type="molecule type" value="Genomic_DNA"/>
</dbReference>
<evidence type="ECO:0000256" key="6">
    <source>
        <dbReference type="ARBA" id="ARBA00023295"/>
    </source>
</evidence>
<dbReference type="Gene3D" id="3.20.20.80">
    <property type="entry name" value="Glycosidases"/>
    <property type="match status" value="1"/>
</dbReference>